<dbReference type="EMBL" id="CP007511">
    <property type="protein sequence ID" value="AJE15174.1"/>
    <property type="molecule type" value="Genomic_DNA"/>
</dbReference>
<organism evidence="1 3">
    <name type="scientific">Stutzerimonas balearica DSM 6083</name>
    <dbReference type="NCBI Taxonomy" id="1123016"/>
    <lineage>
        <taxon>Bacteria</taxon>
        <taxon>Pseudomonadati</taxon>
        <taxon>Pseudomonadota</taxon>
        <taxon>Gammaproteobacteria</taxon>
        <taxon>Pseudomonadales</taxon>
        <taxon>Pseudomonadaceae</taxon>
        <taxon>Stutzerimonas</taxon>
    </lineage>
</organism>
<sequence length="68" mass="8125">MTVERYSIILEARDQTLLSRATREEVEQFWDEHDALYFGLRMEAEAHGHWLVYVTEEIPEDERLPCEA</sequence>
<protein>
    <submittedName>
        <fullName evidence="1">Uncharacterized protein</fullName>
    </submittedName>
</protein>
<evidence type="ECO:0000313" key="2">
    <source>
        <dbReference type="EMBL" id="SDM24393.1"/>
    </source>
</evidence>
<dbReference type="Proteomes" id="UP000031271">
    <property type="component" value="Chromosome"/>
</dbReference>
<evidence type="ECO:0000313" key="4">
    <source>
        <dbReference type="Proteomes" id="UP000182276"/>
    </source>
</evidence>
<accession>A0A8D3Y0N5</accession>
<dbReference type="Proteomes" id="UP000182276">
    <property type="component" value="Unassembled WGS sequence"/>
</dbReference>
<proteinExistence type="predicted"/>
<reference evidence="2 4" key="2">
    <citation type="submission" date="2016-10" db="EMBL/GenBank/DDBJ databases">
        <authorList>
            <person name="Varghese N."/>
            <person name="Submissions S."/>
        </authorList>
    </citation>
    <scope>NUCLEOTIDE SEQUENCE [LARGE SCALE GENOMIC DNA]</scope>
    <source>
        <strain evidence="2 4">DSM 6083</strain>
    </source>
</reference>
<dbReference type="AlphaFoldDB" id="A0A8D3Y0N5"/>
<evidence type="ECO:0000313" key="1">
    <source>
        <dbReference type="EMBL" id="AJE15174.1"/>
    </source>
</evidence>
<dbReference type="KEGG" id="pbm:CL52_08985"/>
<evidence type="ECO:0000313" key="3">
    <source>
        <dbReference type="Proteomes" id="UP000031271"/>
    </source>
</evidence>
<gene>
    <name evidence="1" type="ORF">CL52_08985</name>
    <name evidence="2" type="ORF">SAMN05660875_103227</name>
</gene>
<name>A0A8D3Y0N5_9GAMM</name>
<reference evidence="1 3" key="3">
    <citation type="journal article" name="Genome Announc.">
        <title>Complete Genome Sequence of Pseudomonas balearica DSM 6083T.</title>
        <authorList>
            <person name="Bennasar-Figueras A."/>
            <person name="Salva-Serra F."/>
            <person name="Jaen-Luchoro D."/>
            <person name="Segui C."/>
            <person name="Aliaga F."/>
            <person name="Busquets A."/>
            <person name="Gomila M."/>
            <person name="Moore E.R."/>
            <person name="Lalucat J."/>
        </authorList>
    </citation>
    <scope>NUCLEOTIDE SEQUENCE [LARGE SCALE GENOMIC DNA]</scope>
    <source>
        <strain evidence="3">DSM 6083</strain>
        <strain evidence="1">DSM6083</strain>
    </source>
</reference>
<keyword evidence="4" id="KW-1185">Reference proteome</keyword>
<dbReference type="RefSeq" id="WP_043219931.1">
    <property type="nucleotide sequence ID" value="NZ_CP007511.1"/>
</dbReference>
<dbReference type="GeneID" id="77260051"/>
<reference evidence="3" key="1">
    <citation type="submission" date="2014-03" db="EMBL/GenBank/DDBJ databases">
        <title>Complete genome of Pseudomonas balearica DSM 6083T, a sewage water isolate from an enrichment with 2-methylnaphthalene.</title>
        <authorList>
            <person name="Salva-Serra F."/>
            <person name="Jaen-Luchoro D."/>
            <person name="Busquets A."/>
            <person name="Pena A."/>
            <person name="Gomila M."/>
            <person name="Bosch R."/>
            <person name="Nogales B."/>
            <person name="Garcia-Valdes E."/>
            <person name="Lalucat J."/>
            <person name="Bennasar A."/>
        </authorList>
    </citation>
    <scope>NUCLEOTIDE SEQUENCE [LARGE SCALE GENOMIC DNA]</scope>
    <source>
        <strain evidence="3">DSM 6083</strain>
    </source>
</reference>
<dbReference type="EMBL" id="FNHO01000003">
    <property type="protein sequence ID" value="SDM24393.1"/>
    <property type="molecule type" value="Genomic_DNA"/>
</dbReference>